<dbReference type="GO" id="GO:0004725">
    <property type="term" value="F:protein tyrosine phosphatase activity"/>
    <property type="evidence" value="ECO:0007669"/>
    <property type="project" value="UniProtKB-EC"/>
</dbReference>
<name>A0AAE1AZL1_9GAST</name>
<evidence type="ECO:0000256" key="3">
    <source>
        <dbReference type="ARBA" id="ARBA00022801"/>
    </source>
</evidence>
<feature type="domain" description="Tyrosine-protein phosphatase" evidence="5">
    <location>
        <begin position="1"/>
        <end position="79"/>
    </location>
</feature>
<dbReference type="GO" id="GO:0008045">
    <property type="term" value="P:motor neuron axon guidance"/>
    <property type="evidence" value="ECO:0007669"/>
    <property type="project" value="TreeGrafter"/>
</dbReference>
<keyword evidence="3" id="KW-0378">Hydrolase</keyword>
<keyword evidence="4" id="KW-0904">Protein phosphatase</keyword>
<dbReference type="InterPro" id="IPR050348">
    <property type="entry name" value="Protein-Tyr_Phosphatase"/>
</dbReference>
<comment type="caution">
    <text evidence="6">The sequence shown here is derived from an EMBL/GenBank/DDBJ whole genome shotgun (WGS) entry which is preliminary data.</text>
</comment>
<dbReference type="EC" id="3.1.3.48" evidence="2"/>
<evidence type="ECO:0000313" key="6">
    <source>
        <dbReference type="EMBL" id="KAK3796206.1"/>
    </source>
</evidence>
<evidence type="ECO:0000259" key="5">
    <source>
        <dbReference type="PROSITE" id="PS50055"/>
    </source>
</evidence>
<dbReference type="Gene3D" id="3.90.190.10">
    <property type="entry name" value="Protein tyrosine phosphatase superfamily"/>
    <property type="match status" value="1"/>
</dbReference>
<dbReference type="Pfam" id="PF00102">
    <property type="entry name" value="Y_phosphatase"/>
    <property type="match status" value="1"/>
</dbReference>
<organism evidence="6 7">
    <name type="scientific">Elysia crispata</name>
    <name type="common">lettuce slug</name>
    <dbReference type="NCBI Taxonomy" id="231223"/>
    <lineage>
        <taxon>Eukaryota</taxon>
        <taxon>Metazoa</taxon>
        <taxon>Spiralia</taxon>
        <taxon>Lophotrochozoa</taxon>
        <taxon>Mollusca</taxon>
        <taxon>Gastropoda</taxon>
        <taxon>Heterobranchia</taxon>
        <taxon>Euthyneura</taxon>
        <taxon>Panpulmonata</taxon>
        <taxon>Sacoglossa</taxon>
        <taxon>Placobranchoidea</taxon>
        <taxon>Plakobranchidae</taxon>
        <taxon>Elysia</taxon>
    </lineage>
</organism>
<gene>
    <name evidence="6" type="ORF">RRG08_000324</name>
</gene>
<dbReference type="PROSITE" id="PS50055">
    <property type="entry name" value="TYR_PHOSPHATASE_PTP"/>
    <property type="match status" value="1"/>
</dbReference>
<comment type="similarity">
    <text evidence="1">Belongs to the protein-tyrosine phosphatase family.</text>
</comment>
<dbReference type="InterPro" id="IPR000242">
    <property type="entry name" value="PTP_cat"/>
</dbReference>
<evidence type="ECO:0000256" key="2">
    <source>
        <dbReference type="ARBA" id="ARBA00013064"/>
    </source>
</evidence>
<evidence type="ECO:0000256" key="1">
    <source>
        <dbReference type="ARBA" id="ARBA00009580"/>
    </source>
</evidence>
<accession>A0AAE1AZL1</accession>
<evidence type="ECO:0000313" key="7">
    <source>
        <dbReference type="Proteomes" id="UP001283361"/>
    </source>
</evidence>
<sequence>MSIASQAPSDRTWTDFVRMIWEQRVDKLVMLTNLFEEGKKKCSRYWPVEGGESFGDVSVRLLTTHVFAESTIRNMRLSKAVCCVRLRHTWSRDALAVSKDRTRNFIAQTSTRVIGFSSALRQDLQERFMYVTLLYIQMLIVLKN</sequence>
<dbReference type="PANTHER" id="PTHR19134:SF562">
    <property type="entry name" value="PROTEIN-TYROSINE-PHOSPHATASE"/>
    <property type="match status" value="1"/>
</dbReference>
<dbReference type="Proteomes" id="UP001283361">
    <property type="component" value="Unassembled WGS sequence"/>
</dbReference>
<proteinExistence type="inferred from homology"/>
<reference evidence="6" key="1">
    <citation type="journal article" date="2023" name="G3 (Bethesda)">
        <title>A reference genome for the long-term kleptoplast-retaining sea slug Elysia crispata morphotype clarki.</title>
        <authorList>
            <person name="Eastman K.E."/>
            <person name="Pendleton A.L."/>
            <person name="Shaikh M.A."/>
            <person name="Suttiyut T."/>
            <person name="Ogas R."/>
            <person name="Tomko P."/>
            <person name="Gavelis G."/>
            <person name="Widhalm J.R."/>
            <person name="Wisecaver J.H."/>
        </authorList>
    </citation>
    <scope>NUCLEOTIDE SEQUENCE</scope>
    <source>
        <strain evidence="6">ECLA1</strain>
    </source>
</reference>
<keyword evidence="7" id="KW-1185">Reference proteome</keyword>
<dbReference type="SUPFAM" id="SSF52799">
    <property type="entry name" value="(Phosphotyrosine protein) phosphatases II"/>
    <property type="match status" value="1"/>
</dbReference>
<dbReference type="AlphaFoldDB" id="A0AAE1AZL1"/>
<protein>
    <recommendedName>
        <fullName evidence="2">protein-tyrosine-phosphatase</fullName>
        <ecNumber evidence="2">3.1.3.48</ecNumber>
    </recommendedName>
</protein>
<evidence type="ECO:0000256" key="4">
    <source>
        <dbReference type="ARBA" id="ARBA00022912"/>
    </source>
</evidence>
<dbReference type="PANTHER" id="PTHR19134">
    <property type="entry name" value="RECEPTOR-TYPE TYROSINE-PROTEIN PHOSPHATASE"/>
    <property type="match status" value="1"/>
</dbReference>
<dbReference type="EMBL" id="JAWDGP010000902">
    <property type="protein sequence ID" value="KAK3796206.1"/>
    <property type="molecule type" value="Genomic_DNA"/>
</dbReference>
<dbReference type="InterPro" id="IPR029021">
    <property type="entry name" value="Prot-tyrosine_phosphatase-like"/>
</dbReference>